<dbReference type="PROSITE" id="PS50881">
    <property type="entry name" value="S5_DSRBD"/>
    <property type="match status" value="1"/>
</dbReference>
<dbReference type="GO" id="GO:1990904">
    <property type="term" value="C:ribonucleoprotein complex"/>
    <property type="evidence" value="ECO:0007669"/>
    <property type="project" value="UniProtKB-UniRule"/>
</dbReference>
<keyword evidence="6" id="KW-1133">Transmembrane helix</keyword>
<evidence type="ECO:0000256" key="2">
    <source>
        <dbReference type="ARBA" id="ARBA00022980"/>
    </source>
</evidence>
<dbReference type="InterPro" id="IPR000851">
    <property type="entry name" value="Ribosomal_uS5"/>
</dbReference>
<dbReference type="GO" id="GO:0005840">
    <property type="term" value="C:ribosome"/>
    <property type="evidence" value="ECO:0007669"/>
    <property type="project" value="UniProtKB-KW"/>
</dbReference>
<dbReference type="Pfam" id="PF03719">
    <property type="entry name" value="Ribosomal_S5_C"/>
    <property type="match status" value="1"/>
</dbReference>
<reference evidence="8" key="1">
    <citation type="journal article" date="2019" name="Genome Biol. Evol.">
        <title>Nephromyces represents a diverse and novel lineage of the Apicomplexa that has retained apicoplasts.</title>
        <authorList>
            <person name="Munoz-Gomez S.A."/>
            <person name="Durnin K."/>
            <person name="Eme L."/>
            <person name="Paight C."/>
            <person name="Lane C.E."/>
            <person name="Saffo M.B."/>
            <person name="Slamovits C.H."/>
        </authorList>
    </citation>
    <scope>NUCLEOTIDE SEQUENCE</scope>
    <source>
        <strain evidence="8">449</strain>
    </source>
</reference>
<dbReference type="PANTHER" id="PTHR48277:SF1">
    <property type="entry name" value="MITOCHONDRIAL RIBOSOMAL PROTEIN S5"/>
    <property type="match status" value="1"/>
</dbReference>
<dbReference type="AlphaFoldDB" id="A0A5C1H8F5"/>
<dbReference type="GO" id="GO:0006412">
    <property type="term" value="P:translation"/>
    <property type="evidence" value="ECO:0007669"/>
    <property type="project" value="InterPro"/>
</dbReference>
<gene>
    <name evidence="8" type="primary">rps5</name>
</gene>
<dbReference type="Gene3D" id="3.30.230.10">
    <property type="match status" value="1"/>
</dbReference>
<name>A0A5C1H8F5_9APIC</name>
<keyword evidence="2 4" id="KW-0689">Ribosomal protein</keyword>
<evidence type="ECO:0000256" key="5">
    <source>
        <dbReference type="RuleBase" id="RU003823"/>
    </source>
</evidence>
<evidence type="ECO:0000256" key="4">
    <source>
        <dbReference type="PROSITE-ProRule" id="PRU00268"/>
    </source>
</evidence>
<dbReference type="GO" id="GO:0003735">
    <property type="term" value="F:structural constituent of ribosome"/>
    <property type="evidence" value="ECO:0007669"/>
    <property type="project" value="UniProtKB-UniRule"/>
</dbReference>
<dbReference type="Gene3D" id="3.30.160.20">
    <property type="match status" value="1"/>
</dbReference>
<evidence type="ECO:0000256" key="6">
    <source>
        <dbReference type="SAM" id="Phobius"/>
    </source>
</evidence>
<keyword evidence="3 4" id="KW-0687">Ribonucleoprotein</keyword>
<sequence>MIHYNKLKYIFSKKAENKQQLISYFFISNFNSNLYFNYILYKNILVLLLNLYLYDINLISIYILYSFLMFLKYNILKDIIFLSSNLNLKPLNLNSLHNYNTLIKYKILNIQKISKTTKKGRNKKFKLITVSGNGTGWFGIGISKDINFSTALNNSYKNSLQNIFFIDKNYFNNISFNNNLFNKFKSSYLLIKPSFKYGKGIKSSTYLKNIFELAGMNNLSTKLKGSNNKLNVIGALKKYLNFKKNYKKTYFNSKNFKDYNYFINWLKVI</sequence>
<dbReference type="GO" id="GO:0003723">
    <property type="term" value="F:RNA binding"/>
    <property type="evidence" value="ECO:0007669"/>
    <property type="project" value="InterPro"/>
</dbReference>
<keyword evidence="6" id="KW-0812">Transmembrane</keyword>
<dbReference type="EMBL" id="MK573202">
    <property type="protein sequence ID" value="QEM01656.1"/>
    <property type="molecule type" value="Genomic_DNA"/>
</dbReference>
<evidence type="ECO:0000259" key="7">
    <source>
        <dbReference type="PROSITE" id="PS50881"/>
    </source>
</evidence>
<comment type="similarity">
    <text evidence="1 5">Belongs to the universal ribosomal protein uS5 family.</text>
</comment>
<accession>A0A5C1H8F5</accession>
<dbReference type="InterPro" id="IPR020568">
    <property type="entry name" value="Ribosomal_Su5_D2-typ_SF"/>
</dbReference>
<feature type="transmembrane region" description="Helical" evidence="6">
    <location>
        <begin position="52"/>
        <end position="71"/>
    </location>
</feature>
<evidence type="ECO:0000313" key="8">
    <source>
        <dbReference type="EMBL" id="QEM01656.1"/>
    </source>
</evidence>
<dbReference type="InterPro" id="IPR014721">
    <property type="entry name" value="Ribsml_uS5_D2-typ_fold_subgr"/>
</dbReference>
<organism evidence="8">
    <name type="scientific">Nephromyces sp. ex Molgula occidentalis</name>
    <dbReference type="NCBI Taxonomy" id="2544991"/>
    <lineage>
        <taxon>Eukaryota</taxon>
        <taxon>Sar</taxon>
        <taxon>Alveolata</taxon>
        <taxon>Apicomplexa</taxon>
        <taxon>Aconoidasida</taxon>
        <taxon>Nephromycida</taxon>
        <taxon>Nephromyces</taxon>
    </lineage>
</organism>
<feature type="domain" description="S5 DRBM" evidence="7">
    <location>
        <begin position="103"/>
        <end position="166"/>
    </location>
</feature>
<evidence type="ECO:0000256" key="1">
    <source>
        <dbReference type="ARBA" id="ARBA00008945"/>
    </source>
</evidence>
<dbReference type="SUPFAM" id="SSF54211">
    <property type="entry name" value="Ribosomal protein S5 domain 2-like"/>
    <property type="match status" value="1"/>
</dbReference>
<dbReference type="Pfam" id="PF00333">
    <property type="entry name" value="Ribosomal_S5"/>
    <property type="match status" value="1"/>
</dbReference>
<feature type="transmembrane region" description="Helical" evidence="6">
    <location>
        <begin position="21"/>
        <end position="40"/>
    </location>
</feature>
<dbReference type="InterPro" id="IPR013810">
    <property type="entry name" value="Ribosomal_uS5_N"/>
</dbReference>
<keyword evidence="6" id="KW-0472">Membrane</keyword>
<evidence type="ECO:0000256" key="3">
    <source>
        <dbReference type="ARBA" id="ARBA00023274"/>
    </source>
</evidence>
<protein>
    <submittedName>
        <fullName evidence="8">30S ribosomal protein S5</fullName>
    </submittedName>
</protein>
<proteinExistence type="inferred from homology"/>
<dbReference type="InterPro" id="IPR005324">
    <property type="entry name" value="Ribosomal_uS5_C"/>
</dbReference>
<dbReference type="PANTHER" id="PTHR48277">
    <property type="entry name" value="MITOCHONDRIAL RIBOSOMAL PROTEIN S5"/>
    <property type="match status" value="1"/>
</dbReference>
<dbReference type="SUPFAM" id="SSF54768">
    <property type="entry name" value="dsRNA-binding domain-like"/>
    <property type="match status" value="1"/>
</dbReference>